<sequence length="744" mass="83798">MEGYQASAVVWLLTRLSEDSVAGPMLSDDMGLGKTFTMIATIVVHYYLQTLYEEVKKSWSTRAKFPGKRPAAGLNHNAVDAPLWQACPAEAAITKKYGLQCPCVVGSTARGIAQHMSNLPSLILCPSKGVSIWIDEWEKFVNTDPAMPASKMRFYVHVNRWSGPQPKLADFCKDMEAAQQDDVQSTYQVEEGVLYRPRYDFDGGSGNVLVTTTESLPGLQTERKPGTNNAFFSQASDLDPAEAAKVEGWQVSTVVPVAGCGVLVMDEIHEYKGSTTVTQPFHLLYKFRHQEKPTLAVGLSGNAFSSGPDGWKRLVTHTQNSIKRHHLEAKLGRLQTGRGYERLTDDWNYVQRNIDTSWLAQLPDELKAVQEEVDQRKARIRTDFQQGIVKMIIRRQKKDTFRDVKVLDIAAPITTWEKCRIPNGPAWNALSDCFKHVQQWMNHLHEEEMRKWRNSGQEGPKPVLAKAQQGVLRGGPQNKSNAAHHAAFRHAILAMTFPEGAGALEGLAKRFTDVTLKPSKTERSVLSMMKESLFFAYRTAMGKNGSPKFARLLELVKEQLLDTRLDKLEKGDQPDNGPTDGSFVRHMVVFADNPLTAYLTALFLQVEFRKEVEVTLIHRTLFDRAYSAHTPWNSRHDAFTKFGQDCAPESKNKILVGTYQLIATMRNFQRASSAVLLDIPTSTQRDQARDRIYRRGQPCAAQITEMWYENHVYEHHRRERNIGTEKMGGYQLAGVRTARARASG</sequence>
<evidence type="ECO:0000256" key="2">
    <source>
        <dbReference type="ARBA" id="ARBA00022801"/>
    </source>
</evidence>
<evidence type="ECO:0000313" key="7">
    <source>
        <dbReference type="Proteomes" id="UP001433268"/>
    </source>
</evidence>
<dbReference type="Proteomes" id="UP001433268">
    <property type="component" value="Unassembled WGS sequence"/>
</dbReference>
<dbReference type="PANTHER" id="PTHR45626">
    <property type="entry name" value="TRANSCRIPTION TERMINATION FACTOR 2-RELATED"/>
    <property type="match status" value="1"/>
</dbReference>
<comment type="caution">
    <text evidence="6">The sequence shown here is derived from an EMBL/GenBank/DDBJ whole genome shotgun (WGS) entry which is preliminary data.</text>
</comment>
<dbReference type="EMBL" id="JAQQWN010000008">
    <property type="protein sequence ID" value="KAK8071426.1"/>
    <property type="molecule type" value="Genomic_DNA"/>
</dbReference>
<proteinExistence type="predicted"/>
<keyword evidence="3" id="KW-0347">Helicase</keyword>
<accession>A0ABR1VJK7</accession>
<evidence type="ECO:0000259" key="5">
    <source>
        <dbReference type="Pfam" id="PF00176"/>
    </source>
</evidence>
<keyword evidence="1" id="KW-0547">Nucleotide-binding</keyword>
<gene>
    <name evidence="6" type="ORF">PG997_011629</name>
</gene>
<dbReference type="InterPro" id="IPR000330">
    <property type="entry name" value="SNF2_N"/>
</dbReference>
<dbReference type="Gene3D" id="3.40.50.300">
    <property type="entry name" value="P-loop containing nucleotide triphosphate hydrolases"/>
    <property type="match status" value="2"/>
</dbReference>
<name>A0ABR1VJK7_9PEZI</name>
<dbReference type="Pfam" id="PF00176">
    <property type="entry name" value="SNF2-rel_dom"/>
    <property type="match status" value="1"/>
</dbReference>
<evidence type="ECO:0000313" key="6">
    <source>
        <dbReference type="EMBL" id="KAK8071426.1"/>
    </source>
</evidence>
<reference evidence="6 7" key="1">
    <citation type="submission" date="2023-01" db="EMBL/GenBank/DDBJ databases">
        <title>Analysis of 21 Apiospora genomes using comparative genomics revels a genus with tremendous synthesis potential of carbohydrate active enzymes and secondary metabolites.</title>
        <authorList>
            <person name="Sorensen T."/>
        </authorList>
    </citation>
    <scope>NUCLEOTIDE SEQUENCE [LARGE SCALE GENOMIC DNA]</scope>
    <source>
        <strain evidence="6 7">CBS 114990</strain>
    </source>
</reference>
<protein>
    <recommendedName>
        <fullName evidence="5">SNF2 N-terminal domain-containing protein</fullName>
    </recommendedName>
</protein>
<dbReference type="RefSeq" id="XP_066665234.1">
    <property type="nucleotide sequence ID" value="XM_066815944.1"/>
</dbReference>
<dbReference type="PANTHER" id="PTHR45626:SF17">
    <property type="entry name" value="HELICASE-LIKE TRANSCRIPTION FACTOR"/>
    <property type="match status" value="1"/>
</dbReference>
<keyword evidence="2" id="KW-0378">Hydrolase</keyword>
<keyword evidence="4" id="KW-0067">ATP-binding</keyword>
<dbReference type="InterPro" id="IPR027417">
    <property type="entry name" value="P-loop_NTPase"/>
</dbReference>
<dbReference type="InterPro" id="IPR050628">
    <property type="entry name" value="SNF2_RAD54_helicase_TF"/>
</dbReference>
<evidence type="ECO:0000256" key="1">
    <source>
        <dbReference type="ARBA" id="ARBA00022741"/>
    </source>
</evidence>
<evidence type="ECO:0000256" key="4">
    <source>
        <dbReference type="ARBA" id="ARBA00022840"/>
    </source>
</evidence>
<organism evidence="6 7">
    <name type="scientific">Apiospora hydei</name>
    <dbReference type="NCBI Taxonomy" id="1337664"/>
    <lineage>
        <taxon>Eukaryota</taxon>
        <taxon>Fungi</taxon>
        <taxon>Dikarya</taxon>
        <taxon>Ascomycota</taxon>
        <taxon>Pezizomycotina</taxon>
        <taxon>Sordariomycetes</taxon>
        <taxon>Xylariomycetidae</taxon>
        <taxon>Amphisphaeriales</taxon>
        <taxon>Apiosporaceae</taxon>
        <taxon>Apiospora</taxon>
    </lineage>
</organism>
<dbReference type="SUPFAM" id="SSF52540">
    <property type="entry name" value="P-loop containing nucleoside triphosphate hydrolases"/>
    <property type="match status" value="2"/>
</dbReference>
<dbReference type="GeneID" id="92049004"/>
<evidence type="ECO:0000256" key="3">
    <source>
        <dbReference type="ARBA" id="ARBA00022806"/>
    </source>
</evidence>
<feature type="domain" description="SNF2 N-terminal" evidence="5">
    <location>
        <begin position="4"/>
        <end position="144"/>
    </location>
</feature>
<keyword evidence="7" id="KW-1185">Reference proteome</keyword>